<dbReference type="InterPro" id="IPR002898">
    <property type="entry name" value="MotA_ExbB_proton_chnl"/>
</dbReference>
<feature type="domain" description="MotA/TolQ/ExbB proton channel" evidence="8">
    <location>
        <begin position="121"/>
        <end position="196"/>
    </location>
</feature>
<evidence type="ECO:0000256" key="2">
    <source>
        <dbReference type="ARBA" id="ARBA00022475"/>
    </source>
</evidence>
<evidence type="ECO:0000256" key="5">
    <source>
        <dbReference type="ARBA" id="ARBA00023136"/>
    </source>
</evidence>
<evidence type="ECO:0000256" key="7">
    <source>
        <dbReference type="SAM" id="Phobius"/>
    </source>
</evidence>
<proteinExistence type="inferred from homology"/>
<dbReference type="GO" id="GO:0015031">
    <property type="term" value="P:protein transport"/>
    <property type="evidence" value="ECO:0007669"/>
    <property type="project" value="UniProtKB-KW"/>
</dbReference>
<comment type="similarity">
    <text evidence="6">Belongs to the exbB/tolQ family.</text>
</comment>
<feature type="transmembrane region" description="Helical" evidence="7">
    <location>
        <begin position="165"/>
        <end position="189"/>
    </location>
</feature>
<keyword evidence="2" id="KW-1003">Cell membrane</keyword>
<organism evidence="9 10">
    <name type="scientific">Parathalassolituus penaei</name>
    <dbReference type="NCBI Taxonomy" id="2997323"/>
    <lineage>
        <taxon>Bacteria</taxon>
        <taxon>Pseudomonadati</taxon>
        <taxon>Pseudomonadota</taxon>
        <taxon>Gammaproteobacteria</taxon>
        <taxon>Oceanospirillales</taxon>
        <taxon>Oceanospirillaceae</taxon>
        <taxon>Parathalassolituus</taxon>
    </lineage>
</organism>
<keyword evidence="6" id="KW-0813">Transport</keyword>
<evidence type="ECO:0000256" key="4">
    <source>
        <dbReference type="ARBA" id="ARBA00022989"/>
    </source>
</evidence>
<keyword evidence="3 7" id="KW-0812">Transmembrane</keyword>
<evidence type="ECO:0000256" key="3">
    <source>
        <dbReference type="ARBA" id="ARBA00022692"/>
    </source>
</evidence>
<comment type="caution">
    <text evidence="9">The sequence shown here is derived from an EMBL/GenBank/DDBJ whole genome shotgun (WGS) entry which is preliminary data.</text>
</comment>
<keyword evidence="4 7" id="KW-1133">Transmembrane helix</keyword>
<dbReference type="AlphaFoldDB" id="A0A9X3EBL7"/>
<keyword evidence="10" id="KW-1185">Reference proteome</keyword>
<feature type="transmembrane region" description="Helical" evidence="7">
    <location>
        <begin position="44"/>
        <end position="61"/>
    </location>
</feature>
<evidence type="ECO:0000256" key="6">
    <source>
        <dbReference type="RuleBase" id="RU004057"/>
    </source>
</evidence>
<accession>A0A9X3EBL7</accession>
<feature type="transmembrane region" description="Helical" evidence="7">
    <location>
        <begin position="117"/>
        <end position="144"/>
    </location>
</feature>
<keyword evidence="6" id="KW-0653">Protein transport</keyword>
<dbReference type="RefSeq" id="WP_283172433.1">
    <property type="nucleotide sequence ID" value="NZ_JAPNOA010000016.1"/>
</dbReference>
<feature type="transmembrane region" description="Helical" evidence="7">
    <location>
        <begin position="12"/>
        <end position="32"/>
    </location>
</feature>
<keyword evidence="5 7" id="KW-0472">Membrane</keyword>
<evidence type="ECO:0000256" key="1">
    <source>
        <dbReference type="ARBA" id="ARBA00004651"/>
    </source>
</evidence>
<dbReference type="GO" id="GO:0005886">
    <property type="term" value="C:plasma membrane"/>
    <property type="evidence" value="ECO:0007669"/>
    <property type="project" value="UniProtKB-SubCell"/>
</dbReference>
<protein>
    <submittedName>
        <fullName evidence="9">MotA/TolQ/ExbB proton channel family protein</fullName>
    </submittedName>
</protein>
<sequence>MDHPVPFRIFLQWLLLSTVSFAVLVLLWDLHVLQYLLISDSTRITGLTVLVYLFAAVHGGYRSWFLAREHEALQAALDGRPASRLVGRYLLNLDEGVAENSVAAEIFAERARGQHQVGWFVTGVVIKLGLLGTVIGFVLMLGSVSQLDNLDISDIKMLMQQMTSGMGVAMNTTLVALVCSILMGLQYLLLDRSADLLVAGGVELGQQRLRVLG</sequence>
<dbReference type="EMBL" id="JAPNOA010000016">
    <property type="protein sequence ID" value="MCY0964215.1"/>
    <property type="molecule type" value="Genomic_DNA"/>
</dbReference>
<reference evidence="9" key="1">
    <citation type="submission" date="2022-11" db="EMBL/GenBank/DDBJ databases">
        <title>Parathalassolutuus dongxingensis gen. nov., sp. nov., a novel member of family Oceanospirillaceae isolated from a coastal shrimp pond in Guangxi, China.</title>
        <authorList>
            <person name="Chen H."/>
        </authorList>
    </citation>
    <scope>NUCLEOTIDE SEQUENCE</scope>
    <source>
        <strain evidence="9">G-43</strain>
    </source>
</reference>
<dbReference type="Pfam" id="PF01618">
    <property type="entry name" value="MotA_ExbB"/>
    <property type="match status" value="1"/>
</dbReference>
<evidence type="ECO:0000259" key="8">
    <source>
        <dbReference type="Pfam" id="PF01618"/>
    </source>
</evidence>
<evidence type="ECO:0000313" key="9">
    <source>
        <dbReference type="EMBL" id="MCY0964215.1"/>
    </source>
</evidence>
<gene>
    <name evidence="9" type="ORF">OUO13_03380</name>
</gene>
<comment type="subcellular location">
    <subcellularLocation>
        <location evidence="1">Cell membrane</location>
        <topology evidence="1">Multi-pass membrane protein</topology>
    </subcellularLocation>
    <subcellularLocation>
        <location evidence="6">Membrane</location>
        <topology evidence="6">Multi-pass membrane protein</topology>
    </subcellularLocation>
</comment>
<name>A0A9X3EBL7_9GAMM</name>
<dbReference type="Proteomes" id="UP001150830">
    <property type="component" value="Unassembled WGS sequence"/>
</dbReference>
<evidence type="ECO:0000313" key="10">
    <source>
        <dbReference type="Proteomes" id="UP001150830"/>
    </source>
</evidence>